<dbReference type="AlphaFoldDB" id="A0A166WNT9"/>
<dbReference type="Proteomes" id="UP000076532">
    <property type="component" value="Unassembled WGS sequence"/>
</dbReference>
<keyword evidence="2" id="KW-1185">Reference proteome</keyword>
<dbReference type="EMBL" id="KV417481">
    <property type="protein sequence ID" value="KZP33948.1"/>
    <property type="molecule type" value="Genomic_DNA"/>
</dbReference>
<protein>
    <submittedName>
        <fullName evidence="1">Uncharacterized protein</fullName>
    </submittedName>
</protein>
<evidence type="ECO:0000313" key="1">
    <source>
        <dbReference type="EMBL" id="KZP33948.1"/>
    </source>
</evidence>
<reference evidence="1 2" key="1">
    <citation type="journal article" date="2016" name="Mol. Biol. Evol.">
        <title>Comparative Genomics of Early-Diverging Mushroom-Forming Fungi Provides Insights into the Origins of Lignocellulose Decay Capabilities.</title>
        <authorList>
            <person name="Nagy L.G."/>
            <person name="Riley R."/>
            <person name="Tritt A."/>
            <person name="Adam C."/>
            <person name="Daum C."/>
            <person name="Floudas D."/>
            <person name="Sun H."/>
            <person name="Yadav J.S."/>
            <person name="Pangilinan J."/>
            <person name="Larsson K.H."/>
            <person name="Matsuura K."/>
            <person name="Barry K."/>
            <person name="Labutti K."/>
            <person name="Kuo R."/>
            <person name="Ohm R.A."/>
            <person name="Bhattacharya S.S."/>
            <person name="Shirouzu T."/>
            <person name="Yoshinaga Y."/>
            <person name="Martin F.M."/>
            <person name="Grigoriev I.V."/>
            <person name="Hibbett D.S."/>
        </authorList>
    </citation>
    <scope>NUCLEOTIDE SEQUENCE [LARGE SCALE GENOMIC DNA]</scope>
    <source>
        <strain evidence="1 2">CBS 109695</strain>
    </source>
</reference>
<gene>
    <name evidence="1" type="ORF">FIBSPDRAFT_924312</name>
</gene>
<name>A0A166WNT9_9AGAM</name>
<proteinExistence type="predicted"/>
<evidence type="ECO:0000313" key="2">
    <source>
        <dbReference type="Proteomes" id="UP000076532"/>
    </source>
</evidence>
<sequence>MFLNTDKYIQKPHKTLLTRVGAYLSASDLFRNAPQHRRPTANPLDLNNGAVEVPPKPVNGYGQNFLELPPGRNSYKSKVSTTEVQGILQGRWQDEVMQDLLKTATALSAGRDSQVPMRLNLSLSFPIVLESTPHAHLNLFLLFFFFFPDYTLVLPRSNKQSVASTKQNK</sequence>
<accession>A0A166WNT9</accession>
<organism evidence="1 2">
    <name type="scientific">Athelia psychrophila</name>
    <dbReference type="NCBI Taxonomy" id="1759441"/>
    <lineage>
        <taxon>Eukaryota</taxon>
        <taxon>Fungi</taxon>
        <taxon>Dikarya</taxon>
        <taxon>Basidiomycota</taxon>
        <taxon>Agaricomycotina</taxon>
        <taxon>Agaricomycetes</taxon>
        <taxon>Agaricomycetidae</taxon>
        <taxon>Atheliales</taxon>
        <taxon>Atheliaceae</taxon>
        <taxon>Athelia</taxon>
    </lineage>
</organism>